<organism evidence="6 7">
    <name type="scientific">candidate division WWE3 bacterium CG_4_10_14_0_2_um_filter_41_14</name>
    <dbReference type="NCBI Taxonomy" id="1975072"/>
    <lineage>
        <taxon>Bacteria</taxon>
        <taxon>Katanobacteria</taxon>
    </lineage>
</organism>
<dbReference type="AlphaFoldDB" id="A0A2M7TLA4"/>
<reference evidence="7" key="1">
    <citation type="submission" date="2017-09" db="EMBL/GenBank/DDBJ databases">
        <title>Depth-based differentiation of microbial function through sediment-hosted aquifers and enrichment of novel symbionts in the deep terrestrial subsurface.</title>
        <authorList>
            <person name="Probst A.J."/>
            <person name="Ladd B."/>
            <person name="Jarett J.K."/>
            <person name="Geller-Mcgrath D.E."/>
            <person name="Sieber C.M.K."/>
            <person name="Emerson J.B."/>
            <person name="Anantharaman K."/>
            <person name="Thomas B.C."/>
            <person name="Malmstrom R."/>
            <person name="Stieglmeier M."/>
            <person name="Klingl A."/>
            <person name="Woyke T."/>
            <person name="Ryan C.M."/>
            <person name="Banfield J.F."/>
        </authorList>
    </citation>
    <scope>NUCLEOTIDE SEQUENCE [LARGE SCALE GENOMIC DNA]</scope>
</reference>
<dbReference type="Pfam" id="PF08241">
    <property type="entry name" value="Methyltransf_11"/>
    <property type="match status" value="1"/>
</dbReference>
<dbReference type="FunFam" id="3.90.550.10:FF:000122">
    <property type="entry name" value="Dolichol-phosphate mannosyltransferase subunit 1"/>
    <property type="match status" value="1"/>
</dbReference>
<dbReference type="InterPro" id="IPR029063">
    <property type="entry name" value="SAM-dependent_MTases_sf"/>
</dbReference>
<evidence type="ECO:0000259" key="4">
    <source>
        <dbReference type="Pfam" id="PF00535"/>
    </source>
</evidence>
<name>A0A2M7TLA4_UNCKA</name>
<evidence type="ECO:0000256" key="3">
    <source>
        <dbReference type="ARBA" id="ARBA00022679"/>
    </source>
</evidence>
<dbReference type="Pfam" id="PF00535">
    <property type="entry name" value="Glycos_transf_2"/>
    <property type="match status" value="1"/>
</dbReference>
<dbReference type="InterPro" id="IPR001173">
    <property type="entry name" value="Glyco_trans_2-like"/>
</dbReference>
<dbReference type="GO" id="GO:0016020">
    <property type="term" value="C:membrane"/>
    <property type="evidence" value="ECO:0007669"/>
    <property type="project" value="GOC"/>
</dbReference>
<dbReference type="SUPFAM" id="SSF53335">
    <property type="entry name" value="S-adenosyl-L-methionine-dependent methyltransferases"/>
    <property type="match status" value="1"/>
</dbReference>
<protein>
    <recommendedName>
        <fullName evidence="8">Glycosyltransferase 2-like domain-containing protein</fullName>
    </recommendedName>
</protein>
<evidence type="ECO:0000259" key="5">
    <source>
        <dbReference type="Pfam" id="PF08241"/>
    </source>
</evidence>
<accession>A0A2M7TLA4</accession>
<dbReference type="CDD" id="cd06442">
    <property type="entry name" value="DPM1_like"/>
    <property type="match status" value="1"/>
</dbReference>
<dbReference type="InterPro" id="IPR029044">
    <property type="entry name" value="Nucleotide-diphossugar_trans"/>
</dbReference>
<dbReference type="PANTHER" id="PTHR43398">
    <property type="entry name" value="DOLICHOL-PHOSPHATE MANNOSYLTRANSFERASE SUBUNIT 1"/>
    <property type="match status" value="1"/>
</dbReference>
<dbReference type="Gene3D" id="3.90.550.10">
    <property type="entry name" value="Spore Coat Polysaccharide Biosynthesis Protein SpsA, Chain A"/>
    <property type="match status" value="1"/>
</dbReference>
<dbReference type="SUPFAM" id="SSF53448">
    <property type="entry name" value="Nucleotide-diphospho-sugar transferases"/>
    <property type="match status" value="1"/>
</dbReference>
<gene>
    <name evidence="6" type="ORF">COY32_01075</name>
</gene>
<dbReference type="PANTHER" id="PTHR43398:SF1">
    <property type="entry name" value="DOLICHOL-PHOSPHATE MANNOSYLTRANSFERASE SUBUNIT 1"/>
    <property type="match status" value="1"/>
</dbReference>
<dbReference type="Gene3D" id="3.40.50.150">
    <property type="entry name" value="Vaccinia Virus protein VP39"/>
    <property type="match status" value="1"/>
</dbReference>
<dbReference type="GO" id="GO:0004582">
    <property type="term" value="F:dolichyl-phosphate beta-D-mannosyltransferase activity"/>
    <property type="evidence" value="ECO:0007669"/>
    <property type="project" value="InterPro"/>
</dbReference>
<dbReference type="CDD" id="cd02440">
    <property type="entry name" value="AdoMet_MTases"/>
    <property type="match status" value="1"/>
</dbReference>
<dbReference type="GO" id="GO:0008757">
    <property type="term" value="F:S-adenosylmethionine-dependent methyltransferase activity"/>
    <property type="evidence" value="ECO:0007669"/>
    <property type="project" value="InterPro"/>
</dbReference>
<comment type="caution">
    <text evidence="6">The sequence shown here is derived from an EMBL/GenBank/DDBJ whole genome shotgun (WGS) entry which is preliminary data.</text>
</comment>
<evidence type="ECO:0000256" key="1">
    <source>
        <dbReference type="ARBA" id="ARBA00006739"/>
    </source>
</evidence>
<dbReference type="GO" id="GO:0009247">
    <property type="term" value="P:glycolipid biosynthetic process"/>
    <property type="evidence" value="ECO:0007669"/>
    <property type="project" value="TreeGrafter"/>
</dbReference>
<dbReference type="EMBL" id="PFNL01000027">
    <property type="protein sequence ID" value="PIZ47822.1"/>
    <property type="molecule type" value="Genomic_DNA"/>
</dbReference>
<evidence type="ECO:0000256" key="2">
    <source>
        <dbReference type="ARBA" id="ARBA00022676"/>
    </source>
</evidence>
<proteinExistence type="inferred from homology"/>
<evidence type="ECO:0000313" key="6">
    <source>
        <dbReference type="EMBL" id="PIZ47822.1"/>
    </source>
</evidence>
<sequence>MKTLVIIPTYNEKDNIMSLAPAILASAPGIHVLIVDDNSPDGTGVLAEQLSSNNPGNVFVLHRPAKDGLCNAYSQGFAWALDKGYERIVTMDADWSHNPADIPRLLLQSEHADLVVGSRYLGGVRILDWPLSRLIISAVANRYIRFAINLKLSDCTSGFMCFTNQTLKAITASKLSAKGYGALIELKYRTQKSGKQITEIPIIFSERQTGTPKMSSNIILEAAWIVWLFRFSHPLKPTTYFKKFLQIAPLSLSIWRTQEALAFSKHNLSPPLLDLGCGFGEFSSVFFNEDIDVGVDCNPNDIARAKNLKLYKKLILADARNLPLANESINTAFSISTLEHISNVDNVFAEMHRVLKPNGRLIFTVPTSTFNQFLFFPFFKTSYLTLFHHIFKHKPLVSKNTWIERAQKQGFKLISVSGTISKKQVIVYQLLLPFSIPSMITKKITGRRIVLFPTIRAQILNKLFNRIINQQNMTDANILVEVIKPT</sequence>
<evidence type="ECO:0000313" key="7">
    <source>
        <dbReference type="Proteomes" id="UP000228920"/>
    </source>
</evidence>
<keyword evidence="2" id="KW-0328">Glycosyltransferase</keyword>
<feature type="domain" description="Methyltransferase type 11" evidence="5">
    <location>
        <begin position="273"/>
        <end position="363"/>
    </location>
</feature>
<keyword evidence="3" id="KW-0808">Transferase</keyword>
<dbReference type="InterPro" id="IPR013216">
    <property type="entry name" value="Methyltransf_11"/>
</dbReference>
<comment type="similarity">
    <text evidence="1">Belongs to the glycosyltransferase 2 family.</text>
</comment>
<feature type="domain" description="Glycosyltransferase 2-like" evidence="4">
    <location>
        <begin position="5"/>
        <end position="163"/>
    </location>
</feature>
<evidence type="ECO:0008006" key="8">
    <source>
        <dbReference type="Google" id="ProtNLM"/>
    </source>
</evidence>
<dbReference type="Proteomes" id="UP000228920">
    <property type="component" value="Unassembled WGS sequence"/>
</dbReference>
<dbReference type="InterPro" id="IPR039528">
    <property type="entry name" value="DPM1-like"/>
</dbReference>